<keyword evidence="1" id="KW-0863">Zinc-finger</keyword>
<protein>
    <recommendedName>
        <fullName evidence="3">C2H2-type domain-containing protein</fullName>
    </recommendedName>
</protein>
<sequence length="142" mass="15955">MHDVVDPLQDDLMQSFDEPQPHQPLQEQQLQQLQPLPQLEMEQRQPPNPSDAPAVAVAPSGAAPTSRCWPNSSNPKRSPNNQEKGRWVCDVCGKVYARGDSLAHHRSIHRGDTVCPVCQVVFTRKYTMRCHMANVHGMQLPT</sequence>
<dbReference type="EMBL" id="JBJJXI010000031">
    <property type="protein sequence ID" value="KAL3403316.1"/>
    <property type="molecule type" value="Genomic_DNA"/>
</dbReference>
<dbReference type="InterPro" id="IPR013087">
    <property type="entry name" value="Znf_C2H2_type"/>
</dbReference>
<keyword evidence="5" id="KW-1185">Reference proteome</keyword>
<dbReference type="PROSITE" id="PS50157">
    <property type="entry name" value="ZINC_FINGER_C2H2_2"/>
    <property type="match status" value="2"/>
</dbReference>
<feature type="region of interest" description="Disordered" evidence="2">
    <location>
        <begin position="1"/>
        <end position="84"/>
    </location>
</feature>
<dbReference type="AlphaFoldDB" id="A0ABD2XFA4"/>
<dbReference type="Gene3D" id="3.30.160.60">
    <property type="entry name" value="Classic Zinc Finger"/>
    <property type="match status" value="1"/>
</dbReference>
<feature type="compositionally biased region" description="Low complexity" evidence="2">
    <location>
        <begin position="51"/>
        <end position="81"/>
    </location>
</feature>
<evidence type="ECO:0000259" key="3">
    <source>
        <dbReference type="PROSITE" id="PS50157"/>
    </source>
</evidence>
<feature type="domain" description="C2H2-type" evidence="3">
    <location>
        <begin position="113"/>
        <end position="141"/>
    </location>
</feature>
<dbReference type="InterPro" id="IPR036236">
    <property type="entry name" value="Znf_C2H2_sf"/>
</dbReference>
<dbReference type="Proteomes" id="UP001627154">
    <property type="component" value="Unassembled WGS sequence"/>
</dbReference>
<organism evidence="4 5">
    <name type="scientific">Trichogramma kaykai</name>
    <dbReference type="NCBI Taxonomy" id="54128"/>
    <lineage>
        <taxon>Eukaryota</taxon>
        <taxon>Metazoa</taxon>
        <taxon>Ecdysozoa</taxon>
        <taxon>Arthropoda</taxon>
        <taxon>Hexapoda</taxon>
        <taxon>Insecta</taxon>
        <taxon>Pterygota</taxon>
        <taxon>Neoptera</taxon>
        <taxon>Endopterygota</taxon>
        <taxon>Hymenoptera</taxon>
        <taxon>Apocrita</taxon>
        <taxon>Proctotrupomorpha</taxon>
        <taxon>Chalcidoidea</taxon>
        <taxon>Trichogrammatidae</taxon>
        <taxon>Trichogramma</taxon>
    </lineage>
</organism>
<keyword evidence="1" id="KW-0862">Zinc</keyword>
<comment type="caution">
    <text evidence="4">The sequence shown here is derived from an EMBL/GenBank/DDBJ whole genome shotgun (WGS) entry which is preliminary data.</text>
</comment>
<gene>
    <name evidence="4" type="ORF">TKK_003909</name>
</gene>
<evidence type="ECO:0000256" key="2">
    <source>
        <dbReference type="SAM" id="MobiDB-lite"/>
    </source>
</evidence>
<accession>A0ABD2XFA4</accession>
<dbReference type="Pfam" id="PF12874">
    <property type="entry name" value="zf-met"/>
    <property type="match status" value="1"/>
</dbReference>
<feature type="compositionally biased region" description="Low complexity" evidence="2">
    <location>
        <begin position="23"/>
        <end position="40"/>
    </location>
</feature>
<dbReference type="GO" id="GO:0008270">
    <property type="term" value="F:zinc ion binding"/>
    <property type="evidence" value="ECO:0007669"/>
    <property type="project" value="UniProtKB-KW"/>
</dbReference>
<evidence type="ECO:0000256" key="1">
    <source>
        <dbReference type="PROSITE-ProRule" id="PRU00042"/>
    </source>
</evidence>
<name>A0ABD2XFA4_9HYME</name>
<keyword evidence="1" id="KW-0479">Metal-binding</keyword>
<reference evidence="4 5" key="1">
    <citation type="journal article" date="2024" name="bioRxiv">
        <title>A reference genome for Trichogramma kaykai: A tiny desert-dwelling parasitoid wasp with competing sex-ratio distorters.</title>
        <authorList>
            <person name="Culotta J."/>
            <person name="Lindsey A.R."/>
        </authorList>
    </citation>
    <scope>NUCLEOTIDE SEQUENCE [LARGE SCALE GENOMIC DNA]</scope>
    <source>
        <strain evidence="4 5">KSX58</strain>
    </source>
</reference>
<dbReference type="PROSITE" id="PS00028">
    <property type="entry name" value="ZINC_FINGER_C2H2_1"/>
    <property type="match status" value="2"/>
</dbReference>
<evidence type="ECO:0000313" key="5">
    <source>
        <dbReference type="Proteomes" id="UP001627154"/>
    </source>
</evidence>
<dbReference type="SUPFAM" id="SSF57667">
    <property type="entry name" value="beta-beta-alpha zinc fingers"/>
    <property type="match status" value="1"/>
</dbReference>
<dbReference type="SMART" id="SM00355">
    <property type="entry name" value="ZnF_C2H2"/>
    <property type="match status" value="2"/>
</dbReference>
<dbReference type="Pfam" id="PF13912">
    <property type="entry name" value="zf-C2H2_6"/>
    <property type="match status" value="1"/>
</dbReference>
<evidence type="ECO:0000313" key="4">
    <source>
        <dbReference type="EMBL" id="KAL3403316.1"/>
    </source>
</evidence>
<proteinExistence type="predicted"/>
<feature type="domain" description="C2H2-type" evidence="3">
    <location>
        <begin position="87"/>
        <end position="114"/>
    </location>
</feature>